<evidence type="ECO:0000313" key="4">
    <source>
        <dbReference type="Proteomes" id="UP001596432"/>
    </source>
</evidence>
<sequence>MTDSEHLALVCSTAGDGDAGVYAYAYDGAAGTLSETASTSVEHPMYLAPHPDRDRVYVANRTDGGTVSAFAVDREDGSLRRRVDRSSEGVGPCYVSVDPEGRYAFTANYGGGTAAMYPVDGDGDLGAACDVVAHEGSGANSNRQAEPHPHAAVPGPDGEFVYVPDLGTDRVEAYRIDAASDRLRPAEPGGVSLPPGTGPRHLAFGTDGEFGYLVGELDSTVTTLARDADTGALSPVGAVSTVPDEASVADNAPSDVHVHPSGRVYVSNRGHQSIAEFGVADDGSLTSLGHTPTGGANPRDFALDPRGRFLLCENRDDFTVVSFAVGDSGGLDERARRAVPKPTCLAFLRRA</sequence>
<dbReference type="Pfam" id="PF10282">
    <property type="entry name" value="Lactonase"/>
    <property type="match status" value="1"/>
</dbReference>
<dbReference type="RefSeq" id="WP_274322970.1">
    <property type="nucleotide sequence ID" value="NZ_CP118158.1"/>
</dbReference>
<dbReference type="AlphaFoldDB" id="A0ABD5Y3U4"/>
<dbReference type="GeneID" id="78822220"/>
<dbReference type="InterPro" id="IPR050282">
    <property type="entry name" value="Cycloisomerase_2"/>
</dbReference>
<dbReference type="PANTHER" id="PTHR30344">
    <property type="entry name" value="6-PHOSPHOGLUCONOLACTONASE-RELATED"/>
    <property type="match status" value="1"/>
</dbReference>
<dbReference type="SUPFAM" id="SSF51004">
    <property type="entry name" value="C-terminal (heme d1) domain of cytochrome cd1-nitrite reductase"/>
    <property type="match status" value="1"/>
</dbReference>
<dbReference type="EMBL" id="JBHTAS010000001">
    <property type="protein sequence ID" value="MFC7141892.1"/>
    <property type="molecule type" value="Genomic_DNA"/>
</dbReference>
<evidence type="ECO:0000313" key="3">
    <source>
        <dbReference type="EMBL" id="MFC7141892.1"/>
    </source>
</evidence>
<dbReference type="InterPro" id="IPR011048">
    <property type="entry name" value="Haem_d1_sf"/>
</dbReference>
<dbReference type="Gene3D" id="2.130.10.10">
    <property type="entry name" value="YVTN repeat-like/Quinoprotein amine dehydrogenase"/>
    <property type="match status" value="1"/>
</dbReference>
<gene>
    <name evidence="3" type="ORF">ACFQMA_18905</name>
</gene>
<comment type="similarity">
    <text evidence="1">Belongs to the cycloisomerase 2 family.</text>
</comment>
<keyword evidence="4" id="KW-1185">Reference proteome</keyword>
<comment type="caution">
    <text evidence="3">The sequence shown here is derived from an EMBL/GenBank/DDBJ whole genome shotgun (WGS) entry which is preliminary data.</text>
</comment>
<accession>A0ABD5Y3U4</accession>
<dbReference type="InterPro" id="IPR015943">
    <property type="entry name" value="WD40/YVTN_repeat-like_dom_sf"/>
</dbReference>
<dbReference type="Proteomes" id="UP001596432">
    <property type="component" value="Unassembled WGS sequence"/>
</dbReference>
<feature type="region of interest" description="Disordered" evidence="2">
    <location>
        <begin position="137"/>
        <end position="157"/>
    </location>
</feature>
<dbReference type="InterPro" id="IPR019405">
    <property type="entry name" value="Lactonase_7-beta_prop"/>
</dbReference>
<organism evidence="3 4">
    <name type="scientific">Halosimplex aquaticum</name>
    <dbReference type="NCBI Taxonomy" id="3026162"/>
    <lineage>
        <taxon>Archaea</taxon>
        <taxon>Methanobacteriati</taxon>
        <taxon>Methanobacteriota</taxon>
        <taxon>Stenosarchaea group</taxon>
        <taxon>Halobacteria</taxon>
        <taxon>Halobacteriales</taxon>
        <taxon>Haloarculaceae</taxon>
        <taxon>Halosimplex</taxon>
    </lineage>
</organism>
<proteinExistence type="inferred from homology"/>
<dbReference type="PANTHER" id="PTHR30344:SF1">
    <property type="entry name" value="6-PHOSPHOGLUCONOLACTONASE"/>
    <property type="match status" value="1"/>
</dbReference>
<reference evidence="3 4" key="1">
    <citation type="journal article" date="2019" name="Int. J. Syst. Evol. Microbiol.">
        <title>The Global Catalogue of Microorganisms (GCM) 10K type strain sequencing project: providing services to taxonomists for standard genome sequencing and annotation.</title>
        <authorList>
            <consortium name="The Broad Institute Genomics Platform"/>
            <consortium name="The Broad Institute Genome Sequencing Center for Infectious Disease"/>
            <person name="Wu L."/>
            <person name="Ma J."/>
        </authorList>
    </citation>
    <scope>NUCLEOTIDE SEQUENCE [LARGE SCALE GENOMIC DNA]</scope>
    <source>
        <strain evidence="3 4">XZYJT29</strain>
    </source>
</reference>
<name>A0ABD5Y3U4_9EURY</name>
<evidence type="ECO:0000256" key="2">
    <source>
        <dbReference type="SAM" id="MobiDB-lite"/>
    </source>
</evidence>
<protein>
    <submittedName>
        <fullName evidence="3">Lactonase family protein</fullName>
    </submittedName>
</protein>
<evidence type="ECO:0000256" key="1">
    <source>
        <dbReference type="ARBA" id="ARBA00005564"/>
    </source>
</evidence>